<evidence type="ECO:0008006" key="3">
    <source>
        <dbReference type="Google" id="ProtNLM"/>
    </source>
</evidence>
<dbReference type="AlphaFoldDB" id="A0AAP2DHY9"/>
<accession>A0AAP2DHY9</accession>
<keyword evidence="2" id="KW-1185">Reference proteome</keyword>
<proteinExistence type="predicted"/>
<comment type="caution">
    <text evidence="1">The sequence shown here is derived from an EMBL/GenBank/DDBJ whole genome shotgun (WGS) entry which is preliminary data.</text>
</comment>
<evidence type="ECO:0000313" key="1">
    <source>
        <dbReference type="EMBL" id="MBT1696641.1"/>
    </source>
</evidence>
<dbReference type="RefSeq" id="WP_254161948.1">
    <property type="nucleotide sequence ID" value="NZ_JAHESF010000005.1"/>
</dbReference>
<organism evidence="1 2">
    <name type="scientific">Chryseosolibacter histidini</name>
    <dbReference type="NCBI Taxonomy" id="2782349"/>
    <lineage>
        <taxon>Bacteria</taxon>
        <taxon>Pseudomonadati</taxon>
        <taxon>Bacteroidota</taxon>
        <taxon>Cytophagia</taxon>
        <taxon>Cytophagales</taxon>
        <taxon>Chryseotaleaceae</taxon>
        <taxon>Chryseosolibacter</taxon>
    </lineage>
</organism>
<reference evidence="1 2" key="1">
    <citation type="submission" date="2021-05" db="EMBL/GenBank/DDBJ databases">
        <title>A Polyphasic approach of four new species of the genus Ohtaekwangia: Ohtaekwangia histidinii sp. nov., Ohtaekwangia cretensis sp. nov., Ohtaekwangia indiensis sp. nov., Ohtaekwangia reichenbachii sp. nov. from diverse environment.</title>
        <authorList>
            <person name="Octaviana S."/>
        </authorList>
    </citation>
    <scope>NUCLEOTIDE SEQUENCE [LARGE SCALE GENOMIC DNA]</scope>
    <source>
        <strain evidence="1 2">PWU4</strain>
    </source>
</reference>
<evidence type="ECO:0000313" key="2">
    <source>
        <dbReference type="Proteomes" id="UP001319200"/>
    </source>
</evidence>
<protein>
    <recommendedName>
        <fullName evidence="3">Lipocalin-like domain-containing protein</fullName>
    </recommendedName>
</protein>
<gene>
    <name evidence="1" type="ORF">KK083_07140</name>
</gene>
<dbReference type="EMBL" id="JAHESF010000005">
    <property type="protein sequence ID" value="MBT1696641.1"/>
    <property type="molecule type" value="Genomic_DNA"/>
</dbReference>
<dbReference type="Proteomes" id="UP001319200">
    <property type="component" value="Unassembled WGS sequence"/>
</dbReference>
<sequence>MMNYIQQLQYMRRSVYMLAIMISVVYLSGCDGGDEPGAQEIFMDKLAGSWTLRSGRVTVNDVDVTGAFKELAITFNKDMSYNVTNPAASLWPQSGSFTLQPSDADALFNIVRDDNVVVAVKELTATTVTLAMQYAPPGGRVKSVGGQYVFKMNR</sequence>
<name>A0AAP2DHY9_9BACT</name>